<dbReference type="PANTHER" id="PTHR30055:SF234">
    <property type="entry name" value="HTH-TYPE TRANSCRIPTIONAL REGULATOR BETI"/>
    <property type="match status" value="1"/>
</dbReference>
<dbReference type="EMBL" id="JADOGI010000061">
    <property type="protein sequence ID" value="MBF8188179.1"/>
    <property type="molecule type" value="Genomic_DNA"/>
</dbReference>
<dbReference type="Proteomes" id="UP000605361">
    <property type="component" value="Unassembled WGS sequence"/>
</dbReference>
<dbReference type="Pfam" id="PF00440">
    <property type="entry name" value="TetR_N"/>
    <property type="match status" value="1"/>
</dbReference>
<dbReference type="InterPro" id="IPR001647">
    <property type="entry name" value="HTH_TetR"/>
</dbReference>
<dbReference type="RefSeq" id="WP_195897136.1">
    <property type="nucleotide sequence ID" value="NZ_JADOGI010000061.1"/>
</dbReference>
<feature type="DNA-binding region" description="H-T-H motif" evidence="4">
    <location>
        <begin position="38"/>
        <end position="57"/>
    </location>
</feature>
<evidence type="ECO:0000259" key="5">
    <source>
        <dbReference type="PROSITE" id="PS50977"/>
    </source>
</evidence>
<keyword evidence="2 4" id="KW-0238">DNA-binding</keyword>
<organism evidence="6 7">
    <name type="scientific">Nonomuraea cypriaca</name>
    <dbReference type="NCBI Taxonomy" id="1187855"/>
    <lineage>
        <taxon>Bacteria</taxon>
        <taxon>Bacillati</taxon>
        <taxon>Actinomycetota</taxon>
        <taxon>Actinomycetes</taxon>
        <taxon>Streptosporangiales</taxon>
        <taxon>Streptosporangiaceae</taxon>
        <taxon>Nonomuraea</taxon>
    </lineage>
</organism>
<evidence type="ECO:0000256" key="1">
    <source>
        <dbReference type="ARBA" id="ARBA00023015"/>
    </source>
</evidence>
<keyword evidence="7" id="KW-1185">Reference proteome</keyword>
<dbReference type="Gene3D" id="1.10.357.10">
    <property type="entry name" value="Tetracycline Repressor, domain 2"/>
    <property type="match status" value="1"/>
</dbReference>
<keyword evidence="1" id="KW-0805">Transcription regulation</keyword>
<evidence type="ECO:0000256" key="4">
    <source>
        <dbReference type="PROSITE-ProRule" id="PRU00335"/>
    </source>
</evidence>
<accession>A0A931EXX0</accession>
<evidence type="ECO:0000313" key="7">
    <source>
        <dbReference type="Proteomes" id="UP000605361"/>
    </source>
</evidence>
<feature type="domain" description="HTH tetR-type" evidence="5">
    <location>
        <begin position="16"/>
        <end position="75"/>
    </location>
</feature>
<protein>
    <submittedName>
        <fullName evidence="6">TetR/AcrR family transcriptional regulator</fullName>
    </submittedName>
</protein>
<dbReference type="PRINTS" id="PR00455">
    <property type="entry name" value="HTHTETR"/>
</dbReference>
<gene>
    <name evidence="6" type="ORF">ITP53_21090</name>
</gene>
<dbReference type="SUPFAM" id="SSF46689">
    <property type="entry name" value="Homeodomain-like"/>
    <property type="match status" value="1"/>
</dbReference>
<dbReference type="GO" id="GO:0000976">
    <property type="term" value="F:transcription cis-regulatory region binding"/>
    <property type="evidence" value="ECO:0007669"/>
    <property type="project" value="TreeGrafter"/>
</dbReference>
<name>A0A931EXX0_9ACTN</name>
<evidence type="ECO:0000256" key="2">
    <source>
        <dbReference type="ARBA" id="ARBA00023125"/>
    </source>
</evidence>
<evidence type="ECO:0000313" key="6">
    <source>
        <dbReference type="EMBL" id="MBF8188179.1"/>
    </source>
</evidence>
<sequence length="206" mass="22373">MGDGHGPARPLRADARRNRERVLQIAQEALASDGLTISFDEIARRAGFGVGTVYRHFPTKEALFEAVLLGRIERFVADARALATAEDAGRAFFGWFARVVEQASANQALCDMLESGAGLPFRPGSTLEDDFAGALGRLLVRAQRVGAVRPELAAADVRDLLRGCLMAERRARARGGAVRMAEVVCDGMRATARRAEPVRRDGRQAR</sequence>
<comment type="caution">
    <text evidence="6">The sequence shown here is derived from an EMBL/GenBank/DDBJ whole genome shotgun (WGS) entry which is preliminary data.</text>
</comment>
<dbReference type="PANTHER" id="PTHR30055">
    <property type="entry name" value="HTH-TYPE TRANSCRIPTIONAL REGULATOR RUTR"/>
    <property type="match status" value="1"/>
</dbReference>
<reference evidence="6" key="1">
    <citation type="submission" date="2020-11" db="EMBL/GenBank/DDBJ databases">
        <title>Whole-genome analyses of Nonomuraea sp. K274.</title>
        <authorList>
            <person name="Veyisoglu A."/>
        </authorList>
    </citation>
    <scope>NUCLEOTIDE SEQUENCE</scope>
    <source>
        <strain evidence="6">K274</strain>
    </source>
</reference>
<dbReference type="InterPro" id="IPR049445">
    <property type="entry name" value="TetR_SbtR-like_C"/>
</dbReference>
<proteinExistence type="predicted"/>
<dbReference type="AlphaFoldDB" id="A0A931EXX0"/>
<dbReference type="PROSITE" id="PS50977">
    <property type="entry name" value="HTH_TETR_2"/>
    <property type="match status" value="1"/>
</dbReference>
<dbReference type="InterPro" id="IPR050109">
    <property type="entry name" value="HTH-type_TetR-like_transc_reg"/>
</dbReference>
<keyword evidence="3" id="KW-0804">Transcription</keyword>
<dbReference type="Pfam" id="PF21597">
    <property type="entry name" value="TetR_C_43"/>
    <property type="match status" value="1"/>
</dbReference>
<dbReference type="InterPro" id="IPR009057">
    <property type="entry name" value="Homeodomain-like_sf"/>
</dbReference>
<evidence type="ECO:0000256" key="3">
    <source>
        <dbReference type="ARBA" id="ARBA00023163"/>
    </source>
</evidence>
<dbReference type="GO" id="GO:0003700">
    <property type="term" value="F:DNA-binding transcription factor activity"/>
    <property type="evidence" value="ECO:0007669"/>
    <property type="project" value="TreeGrafter"/>
</dbReference>